<sequence>MQGFALYTGNKLVLTTYRDNCPAAVPCNNDIQLRTHNRSETTCLEWRHVTEAWNSNTRREGLHHSLFTGLRRVLINRTFFALMMDLSNASPVNSASHCSYHF</sequence>
<proteinExistence type="predicted"/>
<accession>A0A8S9YLB2</accession>
<evidence type="ECO:0000313" key="2">
    <source>
        <dbReference type="Proteomes" id="UP000822476"/>
    </source>
</evidence>
<reference evidence="1" key="1">
    <citation type="submission" date="2019-07" db="EMBL/GenBank/DDBJ databases">
        <title>Annotation for the trematode Paragonimus miyazaki's.</title>
        <authorList>
            <person name="Choi Y.-J."/>
        </authorList>
    </citation>
    <scope>NUCLEOTIDE SEQUENCE</scope>
    <source>
        <strain evidence="1">Japan</strain>
    </source>
</reference>
<dbReference type="Proteomes" id="UP000822476">
    <property type="component" value="Unassembled WGS sequence"/>
</dbReference>
<comment type="caution">
    <text evidence="1">The sequence shown here is derived from an EMBL/GenBank/DDBJ whole genome shotgun (WGS) entry which is preliminary data.</text>
</comment>
<dbReference type="EMBL" id="JTDE01003795">
    <property type="protein sequence ID" value="KAF7255639.1"/>
    <property type="molecule type" value="Genomic_DNA"/>
</dbReference>
<organism evidence="1 2">
    <name type="scientific">Paragonimus skrjabini miyazakii</name>
    <dbReference type="NCBI Taxonomy" id="59628"/>
    <lineage>
        <taxon>Eukaryota</taxon>
        <taxon>Metazoa</taxon>
        <taxon>Spiralia</taxon>
        <taxon>Lophotrochozoa</taxon>
        <taxon>Platyhelminthes</taxon>
        <taxon>Trematoda</taxon>
        <taxon>Digenea</taxon>
        <taxon>Plagiorchiida</taxon>
        <taxon>Troglotremata</taxon>
        <taxon>Troglotrematidae</taxon>
        <taxon>Paragonimus</taxon>
    </lineage>
</organism>
<gene>
    <name evidence="1" type="ORF">EG68_07745</name>
</gene>
<evidence type="ECO:0000313" key="1">
    <source>
        <dbReference type="EMBL" id="KAF7255639.1"/>
    </source>
</evidence>
<keyword evidence="2" id="KW-1185">Reference proteome</keyword>
<protein>
    <submittedName>
        <fullName evidence="1">Uncharacterized protein</fullName>
    </submittedName>
</protein>
<name>A0A8S9YLB2_9TREM</name>
<dbReference type="AlphaFoldDB" id="A0A8S9YLB2"/>